<proteinExistence type="predicted"/>
<protein>
    <submittedName>
        <fullName evidence="1">Phospholipid N-methyltransferase</fullName>
    </submittedName>
</protein>
<accession>A0A238ZZF7</accession>
<keyword evidence="2" id="KW-1185">Reference proteome</keyword>
<dbReference type="RefSeq" id="WP_089205052.1">
    <property type="nucleotide sequence ID" value="NZ_FZOD01000001.1"/>
</dbReference>
<organism evidence="1 2">
    <name type="scientific">Streptosporangium subroseum</name>
    <dbReference type="NCBI Taxonomy" id="106412"/>
    <lineage>
        <taxon>Bacteria</taxon>
        <taxon>Bacillati</taxon>
        <taxon>Actinomycetota</taxon>
        <taxon>Actinomycetes</taxon>
        <taxon>Streptosporangiales</taxon>
        <taxon>Streptosporangiaceae</taxon>
        <taxon>Streptosporangium</taxon>
    </lineage>
</organism>
<dbReference type="SUPFAM" id="SSF53335">
    <property type="entry name" value="S-adenosyl-L-methionine-dependent methyltransferases"/>
    <property type="match status" value="1"/>
</dbReference>
<dbReference type="InterPro" id="IPR029063">
    <property type="entry name" value="SAM-dependent_MTases_sf"/>
</dbReference>
<sequence>MSSETRPANGDTRTFLGAIIRNPFELGAIAPSSKAVARLAASVVPVTHGAVVVELGAGGGVISDAIRERLPPGGRQLAVELNDDMVRHLRRSRPWLEVIADDAGDLEKLLGRAGVTRVDAVISSLPWTLFDEQRQKHILDGVSAALALGGRFSTVITLSAMPSRRFRRFRGLLNHTFATVGTMGPVWLNVPPALVFTASRSHSDPGE</sequence>
<dbReference type="CDD" id="cd02440">
    <property type="entry name" value="AdoMet_MTases"/>
    <property type="match status" value="1"/>
</dbReference>
<name>A0A238ZZF7_9ACTN</name>
<dbReference type="Proteomes" id="UP000198282">
    <property type="component" value="Unassembled WGS sequence"/>
</dbReference>
<dbReference type="GO" id="GO:0032259">
    <property type="term" value="P:methylation"/>
    <property type="evidence" value="ECO:0007669"/>
    <property type="project" value="UniProtKB-KW"/>
</dbReference>
<dbReference type="OrthoDB" id="3528482at2"/>
<evidence type="ECO:0000313" key="1">
    <source>
        <dbReference type="EMBL" id="SNR88777.1"/>
    </source>
</evidence>
<dbReference type="Gene3D" id="3.40.50.150">
    <property type="entry name" value="Vaccinia Virus protein VP39"/>
    <property type="match status" value="1"/>
</dbReference>
<dbReference type="AlphaFoldDB" id="A0A238ZZF7"/>
<reference evidence="1 2" key="1">
    <citation type="submission" date="2017-06" db="EMBL/GenBank/DDBJ databases">
        <authorList>
            <person name="Kim H.J."/>
            <person name="Triplett B.A."/>
        </authorList>
    </citation>
    <scope>NUCLEOTIDE SEQUENCE [LARGE SCALE GENOMIC DNA]</scope>
    <source>
        <strain evidence="1 2">CGMCC 4.2132</strain>
    </source>
</reference>
<evidence type="ECO:0000313" key="2">
    <source>
        <dbReference type="Proteomes" id="UP000198282"/>
    </source>
</evidence>
<keyword evidence="1" id="KW-0808">Transferase</keyword>
<keyword evidence="1" id="KW-0489">Methyltransferase</keyword>
<dbReference type="EMBL" id="FZOD01000001">
    <property type="protein sequence ID" value="SNR88777.1"/>
    <property type="molecule type" value="Genomic_DNA"/>
</dbReference>
<dbReference type="GO" id="GO:0008168">
    <property type="term" value="F:methyltransferase activity"/>
    <property type="evidence" value="ECO:0007669"/>
    <property type="project" value="UniProtKB-KW"/>
</dbReference>
<gene>
    <name evidence="1" type="ORF">SAMN05216276_100128</name>
</gene>